<dbReference type="SUPFAM" id="SSF63829">
    <property type="entry name" value="Calcium-dependent phosphotriesterase"/>
    <property type="match status" value="1"/>
</dbReference>
<feature type="compositionally biased region" description="Polar residues" evidence="1">
    <location>
        <begin position="29"/>
        <end position="47"/>
    </location>
</feature>
<feature type="signal peptide" evidence="2">
    <location>
        <begin position="1"/>
        <end position="26"/>
    </location>
</feature>
<gene>
    <name evidence="3" type="ORF">GCM10023188_45290</name>
</gene>
<feature type="region of interest" description="Disordered" evidence="1">
    <location>
        <begin position="29"/>
        <end position="48"/>
    </location>
</feature>
<evidence type="ECO:0000313" key="4">
    <source>
        <dbReference type="Proteomes" id="UP001500552"/>
    </source>
</evidence>
<feature type="chain" id="PRO_5045947372" description="DUF839 domain-containing protein" evidence="2">
    <location>
        <begin position="27"/>
        <end position="554"/>
    </location>
</feature>
<accession>A0ABP8M3R3</accession>
<evidence type="ECO:0000256" key="2">
    <source>
        <dbReference type="SAM" id="SignalP"/>
    </source>
</evidence>
<dbReference type="PANTHER" id="PTHR35399:SF2">
    <property type="entry name" value="DUF839 DOMAIN-CONTAINING PROTEIN"/>
    <property type="match status" value="1"/>
</dbReference>
<reference evidence="4" key="1">
    <citation type="journal article" date="2019" name="Int. J. Syst. Evol. Microbiol.">
        <title>The Global Catalogue of Microorganisms (GCM) 10K type strain sequencing project: providing services to taxonomists for standard genome sequencing and annotation.</title>
        <authorList>
            <consortium name="The Broad Institute Genomics Platform"/>
            <consortium name="The Broad Institute Genome Sequencing Center for Infectious Disease"/>
            <person name="Wu L."/>
            <person name="Ma J."/>
        </authorList>
    </citation>
    <scope>NUCLEOTIDE SEQUENCE [LARGE SCALE GENOMIC DNA]</scope>
    <source>
        <strain evidence="4">JCM 17926</strain>
    </source>
</reference>
<evidence type="ECO:0000313" key="3">
    <source>
        <dbReference type="EMBL" id="GAA4443974.1"/>
    </source>
</evidence>
<dbReference type="RefSeq" id="WP_345162737.1">
    <property type="nucleotide sequence ID" value="NZ_BAABHC010000039.1"/>
</dbReference>
<dbReference type="Proteomes" id="UP001500552">
    <property type="component" value="Unassembled WGS sequence"/>
</dbReference>
<keyword evidence="2" id="KW-0732">Signal</keyword>
<sequence length="554" mass="60309">MNKFYKRLLFAAIFAGAAVTAEQAGAQSVTAAGSGSPNKNKIGSFTSVKPDGQAETITYPSETHTIQMLAKSNVTNYTGSEETIGRNNDFTAFIPVAGNVKRGYLTINHETSPGGVSILDMRLDEASNLWEVDAVRKVDFSPVVQTVRNCSGGITPWGTLITSEETYNTGDANEDGYQDVGWQVEIDPVSGKIADYDGDGKPDKLWAIGRMNHENIAISPDRVTVYQAEDGGSSGVFKYVANEPGNLSEGTLYVLKRDSETSLTGTWVVVPNTTQADRNNTRSLAIAVGGTNWRNPEDIEFGPDGKMYFTAKGTGTIWRFKDDGMTVSEIEAWVTPQFFNVNYNGGTQAENWGTGIDNLTFDGEGNLWALQDGGRNNLWVVRPDHTPENPKLELFLTTPFGSESTGLTFSPDFKYGFISIQHPSGANMATFTDAAGNEVQFDRDITFVFARKQFLGKENNAAVAQASENQVGVYPNPFQANTKVKVAVPRQGYVSVEVLDMQGNKVATLFNGHLQAGEYTYDFSPSSSSGSTIYLVKTQVNDQKSTTRILQVNQ</sequence>
<evidence type="ECO:0008006" key="5">
    <source>
        <dbReference type="Google" id="ProtNLM"/>
    </source>
</evidence>
<keyword evidence="4" id="KW-1185">Reference proteome</keyword>
<dbReference type="NCBIfam" id="TIGR04183">
    <property type="entry name" value="Por_Secre_tail"/>
    <property type="match status" value="1"/>
</dbReference>
<dbReference type="Gene3D" id="2.120.10.30">
    <property type="entry name" value="TolB, C-terminal domain"/>
    <property type="match status" value="1"/>
</dbReference>
<comment type="caution">
    <text evidence="3">The sequence shown here is derived from an EMBL/GenBank/DDBJ whole genome shotgun (WGS) entry which is preliminary data.</text>
</comment>
<dbReference type="EMBL" id="BAABHC010000039">
    <property type="protein sequence ID" value="GAA4443974.1"/>
    <property type="molecule type" value="Genomic_DNA"/>
</dbReference>
<organism evidence="3 4">
    <name type="scientific">Pontibacter saemangeumensis</name>
    <dbReference type="NCBI Taxonomy" id="1084525"/>
    <lineage>
        <taxon>Bacteria</taxon>
        <taxon>Pseudomonadati</taxon>
        <taxon>Bacteroidota</taxon>
        <taxon>Cytophagia</taxon>
        <taxon>Cytophagales</taxon>
        <taxon>Hymenobacteraceae</taxon>
        <taxon>Pontibacter</taxon>
    </lineage>
</organism>
<dbReference type="Pfam" id="PF05787">
    <property type="entry name" value="PhoX"/>
    <property type="match status" value="1"/>
</dbReference>
<dbReference type="InterPro" id="IPR008557">
    <property type="entry name" value="PhoX"/>
</dbReference>
<dbReference type="InterPro" id="IPR011042">
    <property type="entry name" value="6-blade_b-propeller_TolB-like"/>
</dbReference>
<protein>
    <recommendedName>
        <fullName evidence="5">DUF839 domain-containing protein</fullName>
    </recommendedName>
</protein>
<evidence type="ECO:0000256" key="1">
    <source>
        <dbReference type="SAM" id="MobiDB-lite"/>
    </source>
</evidence>
<proteinExistence type="predicted"/>
<name>A0ABP8M3R3_9BACT</name>
<dbReference type="PANTHER" id="PTHR35399">
    <property type="entry name" value="SLR8030 PROTEIN"/>
    <property type="match status" value="1"/>
</dbReference>
<dbReference type="InterPro" id="IPR026444">
    <property type="entry name" value="Secre_tail"/>
</dbReference>